<dbReference type="Gene3D" id="1.10.1760.20">
    <property type="match status" value="1"/>
</dbReference>
<evidence type="ECO:0000313" key="3">
    <source>
        <dbReference type="Proteomes" id="UP001202831"/>
    </source>
</evidence>
<reference evidence="2 3" key="1">
    <citation type="submission" date="2022-01" db="EMBL/GenBank/DDBJ databases">
        <title>Whole genome-based taxonomy of the Shewanellaceae.</title>
        <authorList>
            <person name="Martin-Rodriguez A.J."/>
        </authorList>
    </citation>
    <scope>NUCLEOTIDE SEQUENCE [LARGE SCALE GENOMIC DNA]</scope>
    <source>
        <strain evidence="2 3">DSM 21332</strain>
    </source>
</reference>
<keyword evidence="3" id="KW-1185">Reference proteome</keyword>
<accession>A0ABT0NB90</accession>
<protein>
    <recommendedName>
        <fullName evidence="4">Integral membrane protein</fullName>
    </recommendedName>
</protein>
<sequence length="233" mass="27489">MWVELTTRASEIDWQWTTTDLAALLMLVLWWWLIWPSKDMAVLLENRSLQRRLLWTLMVINLLWMLNASIYSQLHVHFLGLVVLMQMFGWRLASIGVIFPVALFSLLVQGQVGWIAPYALFGAVLPLFISFLVYSRCFHLLPRNIFVYIFCAGFFNAALVLIGHMLFWAVWLWLTTDYLWAELVDRYLNLIPLLAFPEALLNGMAITLMVVYKPEWLYDFRDNQYWSNKNNKN</sequence>
<feature type="transmembrane region" description="Helical" evidence="1">
    <location>
        <begin position="190"/>
        <end position="212"/>
    </location>
</feature>
<dbReference type="Proteomes" id="UP001202831">
    <property type="component" value="Unassembled WGS sequence"/>
</dbReference>
<organism evidence="2 3">
    <name type="scientific">Shewanella corallii</name>
    <dbReference type="NCBI Taxonomy" id="560080"/>
    <lineage>
        <taxon>Bacteria</taxon>
        <taxon>Pseudomonadati</taxon>
        <taxon>Pseudomonadota</taxon>
        <taxon>Gammaproteobacteria</taxon>
        <taxon>Alteromonadales</taxon>
        <taxon>Shewanellaceae</taxon>
        <taxon>Shewanella</taxon>
    </lineage>
</organism>
<feature type="transmembrane region" description="Helical" evidence="1">
    <location>
        <begin position="53"/>
        <end position="76"/>
    </location>
</feature>
<dbReference type="RefSeq" id="WP_249250388.1">
    <property type="nucleotide sequence ID" value="NZ_JAKIKT010000008.1"/>
</dbReference>
<evidence type="ECO:0008006" key="4">
    <source>
        <dbReference type="Google" id="ProtNLM"/>
    </source>
</evidence>
<keyword evidence="1" id="KW-0812">Transmembrane</keyword>
<feature type="transmembrane region" description="Helical" evidence="1">
    <location>
        <begin position="114"/>
        <end position="134"/>
    </location>
</feature>
<name>A0ABT0NB90_9GAMM</name>
<keyword evidence="1" id="KW-0472">Membrane</keyword>
<feature type="transmembrane region" description="Helical" evidence="1">
    <location>
        <begin position="146"/>
        <end position="170"/>
    </location>
</feature>
<feature type="transmembrane region" description="Helical" evidence="1">
    <location>
        <begin position="12"/>
        <end position="33"/>
    </location>
</feature>
<proteinExistence type="predicted"/>
<dbReference type="EMBL" id="JAKIKT010000008">
    <property type="protein sequence ID" value="MCL2915632.1"/>
    <property type="molecule type" value="Genomic_DNA"/>
</dbReference>
<gene>
    <name evidence="2" type="ORF">L2725_17915</name>
</gene>
<feature type="transmembrane region" description="Helical" evidence="1">
    <location>
        <begin position="88"/>
        <end position="108"/>
    </location>
</feature>
<evidence type="ECO:0000313" key="2">
    <source>
        <dbReference type="EMBL" id="MCL2915632.1"/>
    </source>
</evidence>
<keyword evidence="1" id="KW-1133">Transmembrane helix</keyword>
<evidence type="ECO:0000256" key="1">
    <source>
        <dbReference type="SAM" id="Phobius"/>
    </source>
</evidence>
<comment type="caution">
    <text evidence="2">The sequence shown here is derived from an EMBL/GenBank/DDBJ whole genome shotgun (WGS) entry which is preliminary data.</text>
</comment>